<dbReference type="Gene3D" id="1.10.10.10">
    <property type="entry name" value="Winged helix-like DNA-binding domain superfamily/Winged helix DNA-binding domain"/>
    <property type="match status" value="1"/>
</dbReference>
<dbReference type="InterPro" id="IPR036388">
    <property type="entry name" value="WH-like_DNA-bd_sf"/>
</dbReference>
<dbReference type="PROSITE" id="PS50110">
    <property type="entry name" value="RESPONSE_REGULATORY"/>
    <property type="match status" value="1"/>
</dbReference>
<dbReference type="InterPro" id="IPR011006">
    <property type="entry name" value="CheY-like_superfamily"/>
</dbReference>
<sequence>MRVLVVEDEVVLADAIAAGLRRHAMAVDIAYDGASGLERATVNDYDVIVLDRGLPVLSGDDVCAQLSGNGRLARILMLTAASAVADRVSGLQLGADDYLSKPFAFTELVARVQALSRRSQAAVPPVLERSGIRLDPHMLIVTRDNTPVSLSRKEFGVLAELLRAEGAVVSAEHLLEKVWDEHADPFTGAVRYTIMMLRRKLGSPPIIETETGVGYRLP</sequence>
<evidence type="ECO:0000313" key="6">
    <source>
        <dbReference type="EMBL" id="ORB53965.1"/>
    </source>
</evidence>
<feature type="DNA-binding region" description="OmpR/PhoB-type" evidence="3">
    <location>
        <begin position="124"/>
        <end position="218"/>
    </location>
</feature>
<dbReference type="GO" id="GO:0000976">
    <property type="term" value="F:transcription cis-regulatory region binding"/>
    <property type="evidence" value="ECO:0007669"/>
    <property type="project" value="TreeGrafter"/>
</dbReference>
<dbReference type="Gene3D" id="3.40.50.2300">
    <property type="match status" value="1"/>
</dbReference>
<dbReference type="GO" id="GO:0000156">
    <property type="term" value="F:phosphorelay response regulator activity"/>
    <property type="evidence" value="ECO:0007669"/>
    <property type="project" value="TreeGrafter"/>
</dbReference>
<evidence type="ECO:0000256" key="3">
    <source>
        <dbReference type="PROSITE-ProRule" id="PRU01091"/>
    </source>
</evidence>
<dbReference type="InterPro" id="IPR016032">
    <property type="entry name" value="Sig_transdc_resp-reg_C-effctor"/>
</dbReference>
<dbReference type="InterPro" id="IPR001789">
    <property type="entry name" value="Sig_transdc_resp-reg_receiver"/>
</dbReference>
<dbReference type="SUPFAM" id="SSF46894">
    <property type="entry name" value="C-terminal effector domain of the bipartite response regulators"/>
    <property type="match status" value="1"/>
</dbReference>
<accession>A0A1X0IXK0</accession>
<dbReference type="Proteomes" id="UP000192534">
    <property type="component" value="Unassembled WGS sequence"/>
</dbReference>
<dbReference type="EMBL" id="MVIH01000004">
    <property type="protein sequence ID" value="ORB53965.1"/>
    <property type="molecule type" value="Genomic_DNA"/>
</dbReference>
<dbReference type="InterPro" id="IPR039420">
    <property type="entry name" value="WalR-like"/>
</dbReference>
<feature type="domain" description="OmpR/PhoB-type" evidence="5">
    <location>
        <begin position="124"/>
        <end position="218"/>
    </location>
</feature>
<evidence type="ECO:0000259" key="4">
    <source>
        <dbReference type="PROSITE" id="PS50110"/>
    </source>
</evidence>
<keyword evidence="1 3" id="KW-0238">DNA-binding</keyword>
<dbReference type="PROSITE" id="PS51755">
    <property type="entry name" value="OMPR_PHOB"/>
    <property type="match status" value="1"/>
</dbReference>
<dbReference type="AlphaFoldDB" id="A0A1X0IXK0"/>
<dbReference type="SMART" id="SM00448">
    <property type="entry name" value="REC"/>
    <property type="match status" value="1"/>
</dbReference>
<gene>
    <name evidence="6" type="ORF">BST42_11335</name>
</gene>
<dbReference type="Pfam" id="PF00072">
    <property type="entry name" value="Response_reg"/>
    <property type="match status" value="1"/>
</dbReference>
<dbReference type="GO" id="GO:0032993">
    <property type="term" value="C:protein-DNA complex"/>
    <property type="evidence" value="ECO:0007669"/>
    <property type="project" value="TreeGrafter"/>
</dbReference>
<feature type="domain" description="Response regulatory" evidence="4">
    <location>
        <begin position="2"/>
        <end position="116"/>
    </location>
</feature>
<dbReference type="GO" id="GO:0005829">
    <property type="term" value="C:cytosol"/>
    <property type="evidence" value="ECO:0007669"/>
    <property type="project" value="TreeGrafter"/>
</dbReference>
<dbReference type="RefSeq" id="WP_083118662.1">
    <property type="nucleotide sequence ID" value="NZ_JACKUO010000028.1"/>
</dbReference>
<dbReference type="SUPFAM" id="SSF52172">
    <property type="entry name" value="CheY-like"/>
    <property type="match status" value="1"/>
</dbReference>
<dbReference type="InterPro" id="IPR001867">
    <property type="entry name" value="OmpR/PhoB-type_DNA-bd"/>
</dbReference>
<evidence type="ECO:0000256" key="2">
    <source>
        <dbReference type="PROSITE-ProRule" id="PRU00169"/>
    </source>
</evidence>
<comment type="caution">
    <text evidence="6">The sequence shown here is derived from an EMBL/GenBank/DDBJ whole genome shotgun (WGS) entry which is preliminary data.</text>
</comment>
<keyword evidence="7" id="KW-1185">Reference proteome</keyword>
<feature type="modified residue" description="4-aspartylphosphate" evidence="2">
    <location>
        <position position="51"/>
    </location>
</feature>
<dbReference type="SMART" id="SM00862">
    <property type="entry name" value="Trans_reg_C"/>
    <property type="match status" value="1"/>
</dbReference>
<dbReference type="CDD" id="cd00383">
    <property type="entry name" value="trans_reg_C"/>
    <property type="match status" value="1"/>
</dbReference>
<dbReference type="OrthoDB" id="9802426at2"/>
<evidence type="ECO:0000256" key="1">
    <source>
        <dbReference type="ARBA" id="ARBA00023125"/>
    </source>
</evidence>
<reference evidence="6 7" key="1">
    <citation type="submission" date="2016-12" db="EMBL/GenBank/DDBJ databases">
        <title>The new phylogeny of genus Mycobacterium.</title>
        <authorList>
            <person name="Tortoli E."/>
            <person name="Trovato A."/>
            <person name="Cirillo D.M."/>
        </authorList>
    </citation>
    <scope>NUCLEOTIDE SEQUENCE [LARGE SCALE GENOMIC DNA]</scope>
    <source>
        <strain evidence="6 7">DSM 44223</strain>
    </source>
</reference>
<name>A0A1X0IXK0_MYCRH</name>
<evidence type="ECO:0000259" key="5">
    <source>
        <dbReference type="PROSITE" id="PS51755"/>
    </source>
</evidence>
<proteinExistence type="predicted"/>
<dbReference type="PANTHER" id="PTHR48111:SF36">
    <property type="entry name" value="TRANSCRIPTIONAL REGULATORY PROTEIN CUTR"/>
    <property type="match status" value="1"/>
</dbReference>
<dbReference type="Pfam" id="PF00486">
    <property type="entry name" value="Trans_reg_C"/>
    <property type="match status" value="1"/>
</dbReference>
<protein>
    <submittedName>
        <fullName evidence="6">DNA-binding response regulator</fullName>
    </submittedName>
</protein>
<keyword evidence="2" id="KW-0597">Phosphoprotein</keyword>
<dbReference type="Gene3D" id="6.10.250.690">
    <property type="match status" value="1"/>
</dbReference>
<evidence type="ECO:0000313" key="7">
    <source>
        <dbReference type="Proteomes" id="UP000192534"/>
    </source>
</evidence>
<dbReference type="PANTHER" id="PTHR48111">
    <property type="entry name" value="REGULATOR OF RPOS"/>
    <property type="match status" value="1"/>
</dbReference>
<dbReference type="GO" id="GO:0006355">
    <property type="term" value="P:regulation of DNA-templated transcription"/>
    <property type="evidence" value="ECO:0007669"/>
    <property type="project" value="InterPro"/>
</dbReference>
<organism evidence="6 7">
    <name type="scientific">Mycolicibacterium rhodesiae</name>
    <name type="common">Mycobacterium rhodesiae</name>
    <dbReference type="NCBI Taxonomy" id="36814"/>
    <lineage>
        <taxon>Bacteria</taxon>
        <taxon>Bacillati</taxon>
        <taxon>Actinomycetota</taxon>
        <taxon>Actinomycetes</taxon>
        <taxon>Mycobacteriales</taxon>
        <taxon>Mycobacteriaceae</taxon>
        <taxon>Mycolicibacterium</taxon>
    </lineage>
</organism>